<protein>
    <submittedName>
        <fullName evidence="1">Uncharacterized protein</fullName>
    </submittedName>
</protein>
<gene>
    <name evidence="1" type="ORF">AB1Y20_006094</name>
</gene>
<dbReference type="EMBL" id="JBGBPQ010000014">
    <property type="protein sequence ID" value="KAL1511289.1"/>
    <property type="molecule type" value="Genomic_DNA"/>
</dbReference>
<evidence type="ECO:0000313" key="2">
    <source>
        <dbReference type="Proteomes" id="UP001515480"/>
    </source>
</evidence>
<dbReference type="Gene3D" id="1.25.40.10">
    <property type="entry name" value="Tetratricopeptide repeat domain"/>
    <property type="match status" value="1"/>
</dbReference>
<organism evidence="1 2">
    <name type="scientific">Prymnesium parvum</name>
    <name type="common">Toxic golden alga</name>
    <dbReference type="NCBI Taxonomy" id="97485"/>
    <lineage>
        <taxon>Eukaryota</taxon>
        <taxon>Haptista</taxon>
        <taxon>Haptophyta</taxon>
        <taxon>Prymnesiophyceae</taxon>
        <taxon>Prymnesiales</taxon>
        <taxon>Prymnesiaceae</taxon>
        <taxon>Prymnesium</taxon>
    </lineage>
</organism>
<accession>A0AB34J466</accession>
<dbReference type="InterPro" id="IPR011990">
    <property type="entry name" value="TPR-like_helical_dom_sf"/>
</dbReference>
<dbReference type="SUPFAM" id="SSF48452">
    <property type="entry name" value="TPR-like"/>
    <property type="match status" value="1"/>
</dbReference>
<name>A0AB34J466_PRYPA</name>
<evidence type="ECO:0000313" key="1">
    <source>
        <dbReference type="EMBL" id="KAL1511289.1"/>
    </source>
</evidence>
<keyword evidence="2" id="KW-1185">Reference proteome</keyword>
<reference evidence="1 2" key="1">
    <citation type="journal article" date="2024" name="Science">
        <title>Giant polyketide synthase enzymes in the biosynthesis of giant marine polyether toxins.</title>
        <authorList>
            <person name="Fallon T.R."/>
            <person name="Shende V.V."/>
            <person name="Wierzbicki I.H."/>
            <person name="Pendleton A.L."/>
            <person name="Watervoot N.F."/>
            <person name="Auber R.P."/>
            <person name="Gonzalez D.J."/>
            <person name="Wisecaver J.H."/>
            <person name="Moore B.S."/>
        </authorList>
    </citation>
    <scope>NUCLEOTIDE SEQUENCE [LARGE SCALE GENOMIC DNA]</scope>
    <source>
        <strain evidence="1 2">12B1</strain>
    </source>
</reference>
<proteinExistence type="predicted"/>
<dbReference type="Proteomes" id="UP001515480">
    <property type="component" value="Unassembled WGS sequence"/>
</dbReference>
<sequence length="281" mass="30829">MSLLGLLSFPLGLHFPLPRHEAAAPPPRLSRRLLLAGVAAATPPRLSASASPDGDRAIQDAYAAFTRGDYLLSEKLWLRASEESPASALVWQNLASVLVINASDEMKLGELPRGEALRRLQRALHAAERARDLGSADALLANARGNALGLLQQWVEAHAAYEEAVRLSPRDFESIPLSNCALTSFELRQDEQAEREALRLTRRDPTFVDGFALLATLRHSRGDESGAANAFRVVCSDAQWCSRYSTDDVVLGRWTPRAVKEFRELLRSPSVQDVRAASALR</sequence>
<comment type="caution">
    <text evidence="1">The sequence shown here is derived from an EMBL/GenBank/DDBJ whole genome shotgun (WGS) entry which is preliminary data.</text>
</comment>
<dbReference type="AlphaFoldDB" id="A0AB34J466"/>